<keyword evidence="2" id="KW-1185">Reference proteome</keyword>
<dbReference type="PANTHER" id="PTHR35276:SF1">
    <property type="entry name" value="TRNA (MNM(5)S(2)U34)-METHYLTRANSFERASE, CHLOROPLASTIC"/>
    <property type="match status" value="1"/>
</dbReference>
<dbReference type="PANTHER" id="PTHR35276">
    <property type="entry name" value="S-ADENOSYL-L-METHIONINE-DEPENDENT METHYLTRANSFERASES SUPERFAMILY PROTEIN"/>
    <property type="match status" value="1"/>
</dbReference>
<keyword evidence="1" id="KW-0489">Methyltransferase</keyword>
<sequence length="202" mass="22714">MNQNIIIHRVLPMTKRLIQRVTNEGDVVVDATAGNGNDTQFLAETVGPNGRVFAFDIQQEALDATKERLEQNDCLTQVQLICDSHANVKKYVEAPISGAMFNLGYLPYSEDLSVVTRAESTIAAIDALLDLLKKDGIITVSVYDGHPGGPEERDALLEYVRTLHQKDVHVARYELINQRNNPPFMLAFEKMRDFTTHERIEC</sequence>
<dbReference type="CDD" id="cd02440">
    <property type="entry name" value="AdoMet_MTases"/>
    <property type="match status" value="1"/>
</dbReference>
<dbReference type="GO" id="GO:0008168">
    <property type="term" value="F:methyltransferase activity"/>
    <property type="evidence" value="ECO:0007669"/>
    <property type="project" value="UniProtKB-KW"/>
</dbReference>
<dbReference type="RefSeq" id="WP_194561263.1">
    <property type="nucleotide sequence ID" value="NZ_JADKPV010000001.1"/>
</dbReference>
<reference evidence="1" key="1">
    <citation type="submission" date="2020-11" db="EMBL/GenBank/DDBJ databases">
        <title>Multidrug resistant novel bacterium Savagea serpentis sp. nov., isolated from the scats of a vine snake (Ahaetulla nasuta).</title>
        <authorList>
            <person name="Venkata Ramana V."/>
            <person name="Vikas Patil S."/>
            <person name="Yogita Lugani V."/>
        </authorList>
    </citation>
    <scope>NUCLEOTIDE SEQUENCE</scope>
    <source>
        <strain evidence="1">SN6</strain>
    </source>
</reference>
<dbReference type="Proteomes" id="UP000622653">
    <property type="component" value="Unassembled WGS sequence"/>
</dbReference>
<proteinExistence type="predicted"/>
<dbReference type="Pfam" id="PF06962">
    <property type="entry name" value="rRNA_methylase"/>
    <property type="match status" value="1"/>
</dbReference>
<comment type="caution">
    <text evidence="1">The sequence shown here is derived from an EMBL/GenBank/DDBJ whole genome shotgun (WGS) entry which is preliminary data.</text>
</comment>
<evidence type="ECO:0000313" key="2">
    <source>
        <dbReference type="Proteomes" id="UP000622653"/>
    </source>
</evidence>
<dbReference type="Gene3D" id="3.40.50.150">
    <property type="entry name" value="Vaccinia Virus protein VP39"/>
    <property type="match status" value="1"/>
</dbReference>
<evidence type="ECO:0000313" key="1">
    <source>
        <dbReference type="EMBL" id="MBF4499778.1"/>
    </source>
</evidence>
<keyword evidence="1" id="KW-0808">Transferase</keyword>
<gene>
    <name evidence="1" type="ORF">IRY55_00280</name>
</gene>
<dbReference type="AlphaFoldDB" id="A0A8J7GJ78"/>
<accession>A0A8J7GJ78</accession>
<dbReference type="InterPro" id="IPR029063">
    <property type="entry name" value="SAM-dependent_MTases_sf"/>
</dbReference>
<dbReference type="SUPFAM" id="SSF53335">
    <property type="entry name" value="S-adenosyl-L-methionine-dependent methyltransferases"/>
    <property type="match status" value="1"/>
</dbReference>
<dbReference type="InterPro" id="IPR010719">
    <property type="entry name" value="MnmM_MeTrfase"/>
</dbReference>
<protein>
    <submittedName>
        <fullName evidence="1">Methyltransferase domain-containing protein</fullName>
    </submittedName>
</protein>
<name>A0A8J7GJ78_9BACL</name>
<dbReference type="EMBL" id="JADKPV010000001">
    <property type="protein sequence ID" value="MBF4499778.1"/>
    <property type="molecule type" value="Genomic_DNA"/>
</dbReference>
<organism evidence="1 2">
    <name type="scientific">Savagea serpentis</name>
    <dbReference type="NCBI Taxonomy" id="2785297"/>
    <lineage>
        <taxon>Bacteria</taxon>
        <taxon>Bacillati</taxon>
        <taxon>Bacillota</taxon>
        <taxon>Bacilli</taxon>
        <taxon>Bacillales</taxon>
        <taxon>Caryophanaceae</taxon>
        <taxon>Savagea</taxon>
    </lineage>
</organism>
<dbReference type="GO" id="GO:0032259">
    <property type="term" value="P:methylation"/>
    <property type="evidence" value="ECO:0007669"/>
    <property type="project" value="UniProtKB-KW"/>
</dbReference>